<evidence type="ECO:0008006" key="7">
    <source>
        <dbReference type="Google" id="ProtNLM"/>
    </source>
</evidence>
<evidence type="ECO:0000256" key="2">
    <source>
        <dbReference type="ARBA" id="ARBA00022737"/>
    </source>
</evidence>
<evidence type="ECO:0000313" key="6">
    <source>
        <dbReference type="Proteomes" id="UP000594262"/>
    </source>
</evidence>
<dbReference type="PROSITE" id="PS50092">
    <property type="entry name" value="TSP1"/>
    <property type="match status" value="22"/>
</dbReference>
<evidence type="ECO:0000256" key="4">
    <source>
        <dbReference type="ARBA" id="ARBA00023180"/>
    </source>
</evidence>
<sequence>MRQRNTLQNKNLYGKETWRQRLCRKDKETGVCDTKVHCPVNGYWSSWSSYSSCSVSCDKGTHYRTRTCMGKKHGGKDCVGKDKETGVCDTKVHCPVNGYWSSWSSYSSCSVSCDKGTHYRTRTCMGKKHGGKDCVGKDKETGVCDTKVHCPVNGYWSSWSSYSSCSVSCDKGTHYRTRTCMGKKHGGKDCVGKDKETGVCDTKVHCPVNGYWSQWSSYGECSVSCDKGTHYRTRTCIGTAHGGKVCVGESKQSGVCDTKVKCPVDGYWSQWSAYGQCSETCGKGTQYRKRTCVGQAHGGKDCVGESKQSSVCDTKKKCPEHGYWSNWSEYSDCSVTCAKGTQFRTRICEGRKHGGDKCEGEAKETRVCDTKVHCPVNGYWSQWSSYGECSVSCNKGTHYRTRTCIGTAHGGKVCVGESKESGVCDTKVHCPVNGYWSQWSSYGECSVSCNKGTHYRTRTCIGTAHGGKVCVGESKQSGECDTKVHCPSDGVWGSWSKYGECSVTCGKGTHIRSRTCIGKKHGGKDCVGNSQESGICNTNVFCGESVAGGWGEWSEYGPCSKNCKGGYQTRHRYCNNPKPKNGGKYCVGDGYESKSCGGDGYCPIDGYWAQWSSYTACSKTCGEGRQSRTRKCNPPQHGGKKCIGLDEEERKCTVRGCKSDGKWSQWSSYGQCSVSCAKGTQMRTRTCVGQANGGKGCNGKDKQTRVCDTKVQCAVDGYWSQWSSYGECSVTCEKGTHYRTRTCVGKKHGGKDCEGESKQSGVCDTKVHCPSDGAWGSWSSYGECSVTCGKGTHYRTRTCVGKKHGGKDCVGETKQSGVCDTKIKCPVDGYWSQWSAFGQCSETCGKGTQYRKRTCIGQAHGGKDCVGESKQSSVCDTKKKCPEHGYWSNWSEYSDCSVTCAKGTQFRTRICEGQKHGGDKCEGEAKETRVCDTEVYCPVDGEWSQWSSYGECSVTCEKGTHYRTRTCVGKKHGGKDCEGESKQSGVCDTKVHCPSDGAWGSWSSYGECSVTCGKGTHYRTRACVGKKHGGKECIGETKQSGVCDTKVKCPVDGYWSQWSAYGQCSETCGKGTQYRTRTCVGPAHGGKDCVGESKQSSVCDTKKKCPEHGYWSNWSEYSDCSADCGKGTQFRTRVCEGRKHGGDDCEGKAKETRVCDTKKHCPVDGKWSQWSEYSECSVTCGNGKQYRTRTCEGKKHGGKDCVGEDKEEKKCELEACLPEPYWAQWGAWSSCSNSCGKGTQTRARICMKDPRQVTTCVGAPTQTQSCQLKPCQQTPVCTCQKYKLEQFTCLKWDKAEIEKQFEGKCFLDKARLAYKAVEKLLTELRQDMADTRKCRLDLRKQLIYGSTEIFTAYDHCVTLGSCKFIRLREQLEDKLFELKRLISTEEEGFGSLNPLRLLGW</sequence>
<proteinExistence type="predicted"/>
<dbReference type="PANTHER" id="PTHR22906">
    <property type="entry name" value="PROPERDIN"/>
    <property type="match status" value="1"/>
</dbReference>
<evidence type="ECO:0000256" key="1">
    <source>
        <dbReference type="ARBA" id="ARBA00022729"/>
    </source>
</evidence>
<dbReference type="PRINTS" id="PR01705">
    <property type="entry name" value="TSP1REPEAT"/>
</dbReference>
<dbReference type="FunFam" id="2.20.100.10:FF:000001">
    <property type="entry name" value="semaphorin-5A isoform X1"/>
    <property type="match status" value="14"/>
</dbReference>
<dbReference type="Pfam" id="PF00090">
    <property type="entry name" value="TSP_1"/>
    <property type="match status" value="22"/>
</dbReference>
<dbReference type="InterPro" id="IPR000884">
    <property type="entry name" value="TSP1_rpt"/>
</dbReference>
<keyword evidence="4" id="KW-0325">Glycoprotein</keyword>
<reference evidence="5" key="1">
    <citation type="submission" date="2021-01" db="UniProtKB">
        <authorList>
            <consortium name="EnsemblMetazoa"/>
        </authorList>
    </citation>
    <scope>IDENTIFICATION</scope>
</reference>
<dbReference type="Proteomes" id="UP000594262">
    <property type="component" value="Unplaced"/>
</dbReference>
<evidence type="ECO:0000256" key="3">
    <source>
        <dbReference type="ARBA" id="ARBA00023157"/>
    </source>
</evidence>
<dbReference type="InterPro" id="IPR036383">
    <property type="entry name" value="TSP1_rpt_sf"/>
</dbReference>
<keyword evidence="6" id="KW-1185">Reference proteome</keyword>
<keyword evidence="3" id="KW-1015">Disulfide bond</keyword>
<dbReference type="SMART" id="SM00209">
    <property type="entry name" value="TSP1"/>
    <property type="match status" value="22"/>
</dbReference>
<dbReference type="SUPFAM" id="SSF82895">
    <property type="entry name" value="TSP-1 type 1 repeat"/>
    <property type="match status" value="22"/>
</dbReference>
<keyword evidence="2" id="KW-0677">Repeat</keyword>
<evidence type="ECO:0000313" key="5">
    <source>
        <dbReference type="EnsemblMetazoa" id="CLYHEMP003252.2"/>
    </source>
</evidence>
<dbReference type="EnsemblMetazoa" id="CLYHEMT003252.2">
    <property type="protein sequence ID" value="CLYHEMP003252.2"/>
    <property type="gene ID" value="CLYHEMG003252"/>
</dbReference>
<dbReference type="FunFam" id="2.20.100.10:FF:000004">
    <property type="entry name" value="Adhesion G protein-coupled receptor B2"/>
    <property type="match status" value="1"/>
</dbReference>
<dbReference type="InterPro" id="IPR052065">
    <property type="entry name" value="Compl_asym_regulator"/>
</dbReference>
<accession>A0A7M5WQU3</accession>
<dbReference type="Gene3D" id="2.20.100.10">
    <property type="entry name" value="Thrombospondin type-1 (TSP1) repeat"/>
    <property type="match status" value="22"/>
</dbReference>
<protein>
    <recommendedName>
        <fullName evidence="7">Hemicentin-1</fullName>
    </recommendedName>
</protein>
<keyword evidence="1" id="KW-0732">Signal</keyword>
<organism evidence="5 6">
    <name type="scientific">Clytia hemisphaerica</name>
    <dbReference type="NCBI Taxonomy" id="252671"/>
    <lineage>
        <taxon>Eukaryota</taxon>
        <taxon>Metazoa</taxon>
        <taxon>Cnidaria</taxon>
        <taxon>Hydrozoa</taxon>
        <taxon>Hydroidolina</taxon>
        <taxon>Leptothecata</taxon>
        <taxon>Obeliida</taxon>
        <taxon>Clytiidae</taxon>
        <taxon>Clytia</taxon>
    </lineage>
</organism>
<dbReference type="OrthoDB" id="446173at2759"/>
<name>A0A7M5WQU3_9CNID</name>